<reference evidence="4" key="2">
    <citation type="submission" date="2016-04" db="EMBL/GenBank/DDBJ databases">
        <title>Complete Genome and Plasmid Sequences for Rhodococcus fascians D188 and Draft Sequences for Rhodococcus spp. Isolates PBTS 1 and PBTS 2.</title>
        <authorList>
            <person name="Stamer R."/>
            <person name="Vereecke D."/>
            <person name="Zhang Y."/>
            <person name="Schilkey F."/>
            <person name="Devitt N."/>
            <person name="Randall J."/>
        </authorList>
    </citation>
    <scope>NUCLEOTIDE SEQUENCE [LARGE SCALE GENOMIC DNA]</scope>
    <source>
        <strain evidence="4">PBTS2</strain>
    </source>
</reference>
<dbReference type="Proteomes" id="UP000076038">
    <property type="component" value="Chromosome"/>
</dbReference>
<name>A0A143QIM2_RHOFA</name>
<evidence type="ECO:0000256" key="1">
    <source>
        <dbReference type="SAM" id="MobiDB-lite"/>
    </source>
</evidence>
<dbReference type="AlphaFoldDB" id="A0A143QIM2"/>
<organism evidence="3 4">
    <name type="scientific">Rhodococcoides fascians</name>
    <name type="common">Rhodococcus fascians</name>
    <dbReference type="NCBI Taxonomy" id="1828"/>
    <lineage>
        <taxon>Bacteria</taxon>
        <taxon>Bacillati</taxon>
        <taxon>Actinomycetota</taxon>
        <taxon>Actinomycetes</taxon>
        <taxon>Mycobacteriales</taxon>
        <taxon>Nocardiaceae</taxon>
        <taxon>Rhodococcoides</taxon>
    </lineage>
</organism>
<dbReference type="KEGG" id="rhs:A3Q41_01463"/>
<keyword evidence="2" id="KW-0812">Transmembrane</keyword>
<evidence type="ECO:0000313" key="4">
    <source>
        <dbReference type="Proteomes" id="UP000076038"/>
    </source>
</evidence>
<feature type="transmembrane region" description="Helical" evidence="2">
    <location>
        <begin position="12"/>
        <end position="35"/>
    </location>
</feature>
<dbReference type="OrthoDB" id="128043at2"/>
<proteinExistence type="predicted"/>
<keyword evidence="2" id="KW-0472">Membrane</keyword>
<reference evidence="3 4" key="1">
    <citation type="journal article" date="2016" name="Genome Announc.">
        <title>Complete Genome and Plasmid Sequences for Rhodococcus fascians D188 and Draft Sequences for Rhodococcus Isolates PBTS 1 and PBTS 2.</title>
        <authorList>
            <person name="Stamler R.A."/>
            <person name="Vereecke D."/>
            <person name="Zhang Y."/>
            <person name="Schilkey F."/>
            <person name="Devitt N."/>
            <person name="Randall J.J."/>
        </authorList>
    </citation>
    <scope>NUCLEOTIDE SEQUENCE [LARGE SCALE GENOMIC DNA]</scope>
    <source>
        <strain evidence="3 4">PBTS2</strain>
    </source>
</reference>
<evidence type="ECO:0000313" key="3">
    <source>
        <dbReference type="EMBL" id="AMY22771.1"/>
    </source>
</evidence>
<gene>
    <name evidence="3" type="ORF">A3Q41_01463</name>
</gene>
<protein>
    <submittedName>
        <fullName evidence="3">Uncharacterized protein</fullName>
    </submittedName>
</protein>
<accession>A0A143QIM2</accession>
<sequence length="82" mass="8667">MNSTRQELGTPTKLVGFVVGIALVFFLALFVGHAIGPDASPSEPTHSDHESHDGTSALYPDFQPQGVVRTATFVIEAEGNQG</sequence>
<dbReference type="EMBL" id="CP015220">
    <property type="protein sequence ID" value="AMY22771.1"/>
    <property type="molecule type" value="Genomic_DNA"/>
</dbReference>
<feature type="region of interest" description="Disordered" evidence="1">
    <location>
        <begin position="38"/>
        <end position="61"/>
    </location>
</feature>
<keyword evidence="4" id="KW-1185">Reference proteome</keyword>
<dbReference type="PATRIC" id="fig|1653479.3.peg.1483"/>
<keyword evidence="2" id="KW-1133">Transmembrane helix</keyword>
<dbReference type="RefSeq" id="WP_048319075.1">
    <property type="nucleotide sequence ID" value="NZ_CP015220.1"/>
</dbReference>
<evidence type="ECO:0000256" key="2">
    <source>
        <dbReference type="SAM" id="Phobius"/>
    </source>
</evidence>